<dbReference type="EMBL" id="DSOL01000175">
    <property type="protein sequence ID" value="HEN28230.1"/>
    <property type="molecule type" value="Genomic_DNA"/>
</dbReference>
<dbReference type="EC" id="6.3.5.3" evidence="6"/>
<dbReference type="SUPFAM" id="SSF82697">
    <property type="entry name" value="PurS-like"/>
    <property type="match status" value="1"/>
</dbReference>
<evidence type="ECO:0000256" key="3">
    <source>
        <dbReference type="ARBA" id="ARBA00022741"/>
    </source>
</evidence>
<dbReference type="GO" id="GO:0005524">
    <property type="term" value="F:ATP binding"/>
    <property type="evidence" value="ECO:0007669"/>
    <property type="project" value="UniProtKB-UniRule"/>
</dbReference>
<gene>
    <name evidence="6 7" type="primary">purS</name>
    <name evidence="7" type="ORF">ENQ77_06215</name>
    <name evidence="8" type="ORF">ENU66_05400</name>
</gene>
<dbReference type="AlphaFoldDB" id="A0A7C2NZU9"/>
<evidence type="ECO:0000256" key="5">
    <source>
        <dbReference type="ARBA" id="ARBA00022840"/>
    </source>
</evidence>
<keyword evidence="3 6" id="KW-0547">Nucleotide-binding</keyword>
<comment type="catalytic activity">
    <reaction evidence="6">
        <text>N(2)-formyl-N(1)-(5-phospho-beta-D-ribosyl)glycinamide + L-glutamine + ATP + H2O = 2-formamido-N(1)-(5-O-phospho-beta-D-ribosyl)acetamidine + L-glutamate + ADP + phosphate + H(+)</text>
        <dbReference type="Rhea" id="RHEA:17129"/>
        <dbReference type="ChEBI" id="CHEBI:15377"/>
        <dbReference type="ChEBI" id="CHEBI:15378"/>
        <dbReference type="ChEBI" id="CHEBI:29985"/>
        <dbReference type="ChEBI" id="CHEBI:30616"/>
        <dbReference type="ChEBI" id="CHEBI:43474"/>
        <dbReference type="ChEBI" id="CHEBI:58359"/>
        <dbReference type="ChEBI" id="CHEBI:147286"/>
        <dbReference type="ChEBI" id="CHEBI:147287"/>
        <dbReference type="ChEBI" id="CHEBI:456216"/>
        <dbReference type="EC" id="6.3.5.3"/>
    </reaction>
</comment>
<organism evidence="7">
    <name type="scientific">candidate division WOR-3 bacterium</name>
    <dbReference type="NCBI Taxonomy" id="2052148"/>
    <lineage>
        <taxon>Bacteria</taxon>
        <taxon>Bacteria division WOR-3</taxon>
    </lineage>
</organism>
<comment type="subcellular location">
    <subcellularLocation>
        <location evidence="6">Cytoplasm</location>
    </subcellularLocation>
</comment>
<evidence type="ECO:0000256" key="6">
    <source>
        <dbReference type="HAMAP-Rule" id="MF_01926"/>
    </source>
</evidence>
<dbReference type="GO" id="GO:0005737">
    <property type="term" value="C:cytoplasm"/>
    <property type="evidence" value="ECO:0007669"/>
    <property type="project" value="UniProtKB-SubCell"/>
</dbReference>
<keyword evidence="1 6" id="KW-0963">Cytoplasm</keyword>
<comment type="subunit">
    <text evidence="6">Part of the FGAM synthase complex composed of 1 PurL, 1 PurQ and 2 PurS subunits.</text>
</comment>
<evidence type="ECO:0000313" key="8">
    <source>
        <dbReference type="EMBL" id="HGL17740.1"/>
    </source>
</evidence>
<proteinExistence type="inferred from homology"/>
<comment type="similarity">
    <text evidence="6">Belongs to the PurS family.</text>
</comment>
<reference evidence="7" key="1">
    <citation type="journal article" date="2020" name="mSystems">
        <title>Genome- and Community-Level Interaction Insights into Carbon Utilization and Element Cycling Functions of Hydrothermarchaeota in Hydrothermal Sediment.</title>
        <authorList>
            <person name="Zhou Z."/>
            <person name="Liu Y."/>
            <person name="Xu W."/>
            <person name="Pan J."/>
            <person name="Luo Z.H."/>
            <person name="Li M."/>
        </authorList>
    </citation>
    <scope>NUCLEOTIDE SEQUENCE [LARGE SCALE GENOMIC DNA]</scope>
    <source>
        <strain evidence="7">SpSt-34</strain>
        <strain evidence="8">SpSt-69</strain>
    </source>
</reference>
<evidence type="ECO:0000256" key="4">
    <source>
        <dbReference type="ARBA" id="ARBA00022755"/>
    </source>
</evidence>
<evidence type="ECO:0000256" key="2">
    <source>
        <dbReference type="ARBA" id="ARBA00022598"/>
    </source>
</evidence>
<dbReference type="GO" id="GO:0006189">
    <property type="term" value="P:'de novo' IMP biosynthetic process"/>
    <property type="evidence" value="ECO:0007669"/>
    <property type="project" value="UniProtKB-UniRule"/>
</dbReference>
<name>A0A7C2NZU9_UNCW3</name>
<dbReference type="PANTHER" id="PTHR34696:SF1">
    <property type="entry name" value="PHOSPHORIBOSYLFORMYLGLYCINAMIDINE SYNTHASE SUBUNIT PURS"/>
    <property type="match status" value="1"/>
</dbReference>
<dbReference type="EMBL" id="DTDJ01000035">
    <property type="protein sequence ID" value="HGL17740.1"/>
    <property type="molecule type" value="Genomic_DNA"/>
</dbReference>
<protein>
    <recommendedName>
        <fullName evidence="6">Phosphoribosylformylglycinamidine synthase subunit PurS</fullName>
        <shortName evidence="6">FGAM synthase</shortName>
        <ecNumber evidence="6">6.3.5.3</ecNumber>
    </recommendedName>
    <alternativeName>
        <fullName evidence="6">Formylglycinamide ribonucleotide amidotransferase subunit III</fullName>
        <shortName evidence="6">FGAR amidotransferase III</shortName>
        <shortName evidence="6">FGAR-AT III</shortName>
    </alternativeName>
    <alternativeName>
        <fullName evidence="6">Phosphoribosylformylglycinamidine synthase subunit III</fullName>
    </alternativeName>
</protein>
<dbReference type="InterPro" id="IPR036604">
    <property type="entry name" value="PurS-like_sf"/>
</dbReference>
<accession>A0A7C2NZU9</accession>
<dbReference type="GO" id="GO:0004642">
    <property type="term" value="F:phosphoribosylformylglycinamidine synthase activity"/>
    <property type="evidence" value="ECO:0007669"/>
    <property type="project" value="UniProtKB-UniRule"/>
</dbReference>
<dbReference type="InterPro" id="IPR003850">
    <property type="entry name" value="PurS"/>
</dbReference>
<dbReference type="UniPathway" id="UPA00074">
    <property type="reaction ID" value="UER00128"/>
</dbReference>
<sequence>MPDFKVSVIVRMREDLPEPQGLALEKVLERLGYRDIKNIRVGKIIEFVAGGETKEEVEKIVEKLANSILSNPIIEDFEIRVEEQ</sequence>
<keyword evidence="4 6" id="KW-0658">Purine biosynthesis</keyword>
<dbReference type="NCBIfam" id="NF004630">
    <property type="entry name" value="PRK05974.1"/>
    <property type="match status" value="1"/>
</dbReference>
<dbReference type="PANTHER" id="PTHR34696">
    <property type="entry name" value="PHOSPHORIBOSYLFORMYLGLYCINAMIDINE SYNTHASE SUBUNIT PURS"/>
    <property type="match status" value="1"/>
</dbReference>
<evidence type="ECO:0000256" key="1">
    <source>
        <dbReference type="ARBA" id="ARBA00022490"/>
    </source>
</evidence>
<dbReference type="Gene3D" id="3.30.1280.10">
    <property type="entry name" value="Phosphoribosylformylglycinamidine synthase subunit PurS"/>
    <property type="match status" value="1"/>
</dbReference>
<evidence type="ECO:0000313" key="7">
    <source>
        <dbReference type="EMBL" id="HEN28230.1"/>
    </source>
</evidence>
<keyword evidence="2 6" id="KW-0436">Ligase</keyword>
<comment type="function">
    <text evidence="6">Part of the phosphoribosylformylglycinamidine synthase complex involved in the purines biosynthetic pathway. Catalyzes the ATP-dependent conversion of formylglycinamide ribonucleotide (FGAR) and glutamine to yield formylglycinamidine ribonucleotide (FGAM) and glutamate. The FGAM synthase complex is composed of three subunits. PurQ produces an ammonia molecule by converting glutamine to glutamate. PurL transfers the ammonia molecule to FGAR to form FGAM in an ATP-dependent manner. PurS interacts with PurQ and PurL and is thought to assist in the transfer of the ammonia molecule from PurQ to PurL.</text>
</comment>
<comment type="pathway">
    <text evidence="6">Purine metabolism; IMP biosynthesis via de novo pathway; 5-amino-1-(5-phospho-D-ribosyl)imidazole from N(2)-formyl-N(1)-(5-phospho-D-ribosyl)glycinamide: step 1/2.</text>
</comment>
<keyword evidence="5 6" id="KW-0067">ATP-binding</keyword>
<dbReference type="HAMAP" id="MF_01926">
    <property type="entry name" value="PurS"/>
    <property type="match status" value="1"/>
</dbReference>
<dbReference type="Pfam" id="PF02700">
    <property type="entry name" value="PurS"/>
    <property type="match status" value="1"/>
</dbReference>
<comment type="caution">
    <text evidence="7">The sequence shown here is derived from an EMBL/GenBank/DDBJ whole genome shotgun (WGS) entry which is preliminary data.</text>
</comment>
<dbReference type="NCBIfam" id="TIGR00302">
    <property type="entry name" value="phosphoribosylformylglycinamidine synthase subunit PurS"/>
    <property type="match status" value="1"/>
</dbReference>